<dbReference type="InterPro" id="IPR039667">
    <property type="entry name" value="Dolichyldiphosphatase_PAP2"/>
</dbReference>
<dbReference type="KEGG" id="apuu:APUU_10664A"/>
<feature type="transmembrane region" description="Helical" evidence="11">
    <location>
        <begin position="179"/>
        <end position="200"/>
    </location>
</feature>
<comment type="subcellular location">
    <subcellularLocation>
        <location evidence="1 11">Endoplasmic reticulum membrane</location>
        <topology evidence="1 11">Multi-pass membrane protein</topology>
    </subcellularLocation>
</comment>
<dbReference type="RefSeq" id="XP_041550030.1">
    <property type="nucleotide sequence ID" value="XM_041703307.1"/>
</dbReference>
<dbReference type="GeneID" id="64967841"/>
<keyword evidence="5 11" id="KW-0378">Hydrolase</keyword>
<evidence type="ECO:0000256" key="11">
    <source>
        <dbReference type="RuleBase" id="RU367078"/>
    </source>
</evidence>
<dbReference type="PANTHER" id="PTHR11247">
    <property type="entry name" value="PALMITOYL-PROTEIN THIOESTERASE/DOLICHYLDIPHOSPHATASE 1"/>
    <property type="match status" value="1"/>
</dbReference>
<dbReference type="CDD" id="cd03382">
    <property type="entry name" value="PAP2_dolichyldiphosphatase"/>
    <property type="match status" value="1"/>
</dbReference>
<evidence type="ECO:0000313" key="13">
    <source>
        <dbReference type="EMBL" id="BCS17836.1"/>
    </source>
</evidence>
<evidence type="ECO:0000256" key="4">
    <source>
        <dbReference type="ARBA" id="ARBA00022692"/>
    </source>
</evidence>
<feature type="transmembrane region" description="Helical" evidence="11">
    <location>
        <begin position="52"/>
        <end position="72"/>
    </location>
</feature>
<dbReference type="Pfam" id="PF01569">
    <property type="entry name" value="PAP2"/>
    <property type="match status" value="1"/>
</dbReference>
<evidence type="ECO:0000256" key="10">
    <source>
        <dbReference type="ARBA" id="ARBA00047349"/>
    </source>
</evidence>
<accession>A0A7R7XAG6</accession>
<dbReference type="EC" id="3.6.1.43" evidence="11"/>
<evidence type="ECO:0000256" key="6">
    <source>
        <dbReference type="ARBA" id="ARBA00022824"/>
    </source>
</evidence>
<proteinExistence type="inferred from homology"/>
<evidence type="ECO:0000256" key="9">
    <source>
        <dbReference type="ARBA" id="ARBA00024907"/>
    </source>
</evidence>
<evidence type="ECO:0000313" key="14">
    <source>
        <dbReference type="Proteomes" id="UP000654913"/>
    </source>
</evidence>
<name>A0A7R7XAG6_9EURO</name>
<keyword evidence="4 11" id="KW-0812">Transmembrane</keyword>
<dbReference type="InterPro" id="IPR036938">
    <property type="entry name" value="PAP2/HPO_sf"/>
</dbReference>
<keyword evidence="14" id="KW-1185">Reference proteome</keyword>
<evidence type="ECO:0000256" key="7">
    <source>
        <dbReference type="ARBA" id="ARBA00022989"/>
    </source>
</evidence>
<evidence type="ECO:0000256" key="3">
    <source>
        <dbReference type="ARBA" id="ARBA00005518"/>
    </source>
</evidence>
<comment type="function">
    <text evidence="9 11">Required for efficient N-glycosylation. Necessary for maintaining optimal levels of dolichol-linked oligosaccharides. Hydrolyzes dolichyl pyrophosphate at a very high rate and dolichyl monophosphate at a much lower rate. Does not act on phosphatidate.</text>
</comment>
<dbReference type="FunFam" id="1.20.144.10:FF:000003">
    <property type="entry name" value="Dolichyldiphosphatase 1"/>
    <property type="match status" value="1"/>
</dbReference>
<reference evidence="13" key="1">
    <citation type="submission" date="2021-01" db="EMBL/GenBank/DDBJ databases">
        <authorList>
            <consortium name="Aspergillus puulaauensis MK2 genome sequencing consortium"/>
            <person name="Kazuki M."/>
            <person name="Futagami T."/>
        </authorList>
    </citation>
    <scope>NUCLEOTIDE SEQUENCE</scope>
    <source>
        <strain evidence="13">MK2</strain>
    </source>
</reference>
<dbReference type="UniPathway" id="UPA00378"/>
<protein>
    <recommendedName>
        <fullName evidence="11">Dolichyldiphosphatase</fullName>
        <ecNumber evidence="11">3.6.1.43</ecNumber>
    </recommendedName>
</protein>
<organism evidence="13 14">
    <name type="scientific">Aspergillus puulaauensis</name>
    <dbReference type="NCBI Taxonomy" id="1220207"/>
    <lineage>
        <taxon>Eukaryota</taxon>
        <taxon>Fungi</taxon>
        <taxon>Dikarya</taxon>
        <taxon>Ascomycota</taxon>
        <taxon>Pezizomycotina</taxon>
        <taxon>Eurotiomycetes</taxon>
        <taxon>Eurotiomycetidae</taxon>
        <taxon>Eurotiales</taxon>
        <taxon>Aspergillaceae</taxon>
        <taxon>Aspergillus</taxon>
    </lineage>
</organism>
<evidence type="ECO:0000259" key="12">
    <source>
        <dbReference type="SMART" id="SM00014"/>
    </source>
</evidence>
<dbReference type="OrthoDB" id="302705at2759"/>
<dbReference type="Proteomes" id="UP000654913">
    <property type="component" value="Chromosome 1"/>
</dbReference>
<comment type="pathway">
    <text evidence="2 11">Protein modification; protein glycosylation.</text>
</comment>
<sequence>MGKEPPLASLSLTHVHYVSSSAASQHPVQTRNEKLIKGPYRLQNPEDHLSHLSAWLALVPQALCVVYVTLVWATREVEVGLMFAGQLACEALNFALKRIIKEERPKEMFGKGYGMPSSHAQFVAFFAVYMGLFLLFRHSPNAQSQGIIFRIIATFGISLGATAVAASRIYLTYHTLRQVLAGSAVGVVFALAWFIFTGFLRSYGWIDWGLDHSVARCFRLRDLVVSEDLAEAGWQRWEAKHKVKRSENGGRTSKLD</sequence>
<dbReference type="SMART" id="SM00014">
    <property type="entry name" value="acidPPc"/>
    <property type="match status" value="1"/>
</dbReference>
<dbReference type="Gene3D" id="1.20.144.10">
    <property type="entry name" value="Phosphatidic acid phosphatase type 2/haloperoxidase"/>
    <property type="match status" value="1"/>
</dbReference>
<dbReference type="AlphaFoldDB" id="A0A7R7XAG6"/>
<evidence type="ECO:0000256" key="8">
    <source>
        <dbReference type="ARBA" id="ARBA00023136"/>
    </source>
</evidence>
<feature type="domain" description="Phosphatidic acid phosphatase type 2/haloperoxidase" evidence="12">
    <location>
        <begin position="79"/>
        <end position="194"/>
    </location>
</feature>
<dbReference type="SUPFAM" id="SSF48317">
    <property type="entry name" value="Acid phosphatase/Vanadium-dependent haloperoxidase"/>
    <property type="match status" value="1"/>
</dbReference>
<evidence type="ECO:0000256" key="5">
    <source>
        <dbReference type="ARBA" id="ARBA00022801"/>
    </source>
</evidence>
<keyword evidence="8 11" id="KW-0472">Membrane</keyword>
<dbReference type="InterPro" id="IPR000326">
    <property type="entry name" value="PAP2/HPO"/>
</dbReference>
<feature type="transmembrane region" description="Helical" evidence="11">
    <location>
        <begin position="148"/>
        <end position="173"/>
    </location>
</feature>
<feature type="transmembrane region" description="Helical" evidence="11">
    <location>
        <begin position="120"/>
        <end position="136"/>
    </location>
</feature>
<evidence type="ECO:0000256" key="2">
    <source>
        <dbReference type="ARBA" id="ARBA00004922"/>
    </source>
</evidence>
<keyword evidence="7 11" id="KW-1133">Transmembrane helix</keyword>
<dbReference type="GO" id="GO:0047874">
    <property type="term" value="F:dolichyldiphosphatase activity"/>
    <property type="evidence" value="ECO:0007669"/>
    <property type="project" value="UniProtKB-UniRule"/>
</dbReference>
<gene>
    <name evidence="13" type="ORF">APUU_10664A</name>
</gene>
<comment type="catalytic activity">
    <reaction evidence="10 11">
        <text>a di-trans,poly-cis-dolichyl diphosphate + H2O = a di-trans,poly-cis-dolichyl phosphate + phosphate + H(+)</text>
        <dbReference type="Rhea" id="RHEA:14385"/>
        <dbReference type="Rhea" id="RHEA-COMP:19498"/>
        <dbReference type="Rhea" id="RHEA-COMP:19506"/>
        <dbReference type="ChEBI" id="CHEBI:15377"/>
        <dbReference type="ChEBI" id="CHEBI:15378"/>
        <dbReference type="ChEBI" id="CHEBI:43474"/>
        <dbReference type="ChEBI" id="CHEBI:57497"/>
        <dbReference type="ChEBI" id="CHEBI:57683"/>
        <dbReference type="EC" id="3.6.1.43"/>
    </reaction>
</comment>
<dbReference type="GO" id="GO:0008610">
    <property type="term" value="P:lipid biosynthetic process"/>
    <property type="evidence" value="ECO:0007669"/>
    <property type="project" value="TreeGrafter"/>
</dbReference>
<comment type="similarity">
    <text evidence="3 11">Belongs to the dolichyldiphosphatase family.</text>
</comment>
<keyword evidence="6 11" id="KW-0256">Endoplasmic reticulum</keyword>
<dbReference type="GO" id="GO:0006487">
    <property type="term" value="P:protein N-linked glycosylation"/>
    <property type="evidence" value="ECO:0007669"/>
    <property type="project" value="UniProtKB-UniRule"/>
</dbReference>
<reference evidence="13" key="2">
    <citation type="submission" date="2021-02" db="EMBL/GenBank/DDBJ databases">
        <title>Aspergillus puulaauensis MK2 genome sequence.</title>
        <authorList>
            <person name="Futagami T."/>
            <person name="Mori K."/>
            <person name="Kadooka C."/>
            <person name="Tanaka T."/>
        </authorList>
    </citation>
    <scope>NUCLEOTIDE SEQUENCE</scope>
    <source>
        <strain evidence="13">MK2</strain>
    </source>
</reference>
<evidence type="ECO:0000256" key="1">
    <source>
        <dbReference type="ARBA" id="ARBA00004477"/>
    </source>
</evidence>
<dbReference type="GO" id="GO:0005789">
    <property type="term" value="C:endoplasmic reticulum membrane"/>
    <property type="evidence" value="ECO:0007669"/>
    <property type="project" value="UniProtKB-SubCell"/>
</dbReference>
<dbReference type="EMBL" id="AP024443">
    <property type="protein sequence ID" value="BCS17836.1"/>
    <property type="molecule type" value="Genomic_DNA"/>
</dbReference>
<dbReference type="PANTHER" id="PTHR11247:SF1">
    <property type="entry name" value="DOLICHYLDIPHOSPHATASE 1"/>
    <property type="match status" value="1"/>
</dbReference>